<organism evidence="1 2">
    <name type="scientific">Diphasiastrum complanatum</name>
    <name type="common">Issler's clubmoss</name>
    <name type="synonym">Lycopodium complanatum</name>
    <dbReference type="NCBI Taxonomy" id="34168"/>
    <lineage>
        <taxon>Eukaryota</taxon>
        <taxon>Viridiplantae</taxon>
        <taxon>Streptophyta</taxon>
        <taxon>Embryophyta</taxon>
        <taxon>Tracheophyta</taxon>
        <taxon>Lycopodiopsida</taxon>
        <taxon>Lycopodiales</taxon>
        <taxon>Lycopodiaceae</taxon>
        <taxon>Lycopodioideae</taxon>
        <taxon>Diphasiastrum</taxon>
    </lineage>
</organism>
<name>A0ACC2EVJ2_DIPCM</name>
<protein>
    <submittedName>
        <fullName evidence="1">Uncharacterized protein</fullName>
    </submittedName>
</protein>
<comment type="caution">
    <text evidence="1">The sequence shown here is derived from an EMBL/GenBank/DDBJ whole genome shotgun (WGS) entry which is preliminary data.</text>
</comment>
<sequence>MIHCVPDCDASREDINADISSIFSVPPETVNWDVQHLRKAKIFDLAYGSDCRLSDTDWTSGVEYLSMQPQPQPQNAKYGKHLSGQISQEREQANIPTTSKIFKDGSLDALFNNVMAVDDQACTNHTADALTYSYSSIDDDMLAYLYPFDIPLDRDDCCDTFAELANHHLHARKQLAVEQSLEPLSLNKAADVVALPDAAQDLSFQPRLGSGKAPAAQHPLICKNPQNVQPTIKSAAVHQCPPDVLSNSISSSTATSSAMLPPKCQSIRSPANSSLPAVEMSAMNFPYFSRPAALAKASLHTLSMCNSNHRHQQFSKSNVETCVSFGESTTGVKSPIVCSEEAAQSLICPNALSISSIQKKNCGHSSLPSSQNTGYVDSDTVTNRTRDAGSGNQGLKQGMSSLTCSTVHEDKISSPSAPEIMQAVEPSSATSSGDSGNISKKREKIAIKDGKRKTRENENRTDLKSDVDADNDYHELKRPVRGRNSKRSRAAEVHNLSERRRRDRINEKMRALQELIPNSNKTDKASMLDEAIEYLKMLQSQIQIMSMGSGMTVPPLIVPAGLQQLRVPQMAHVPNVSMGVGLGMGMGMRMGLGMMGMTNNGSGWHVNPSPLSGSPHNSMMPSASFSDSREPYLSTGILDCHNAMVNPQQLQPVNMDLYQAYILRQQQQQTQSQHLHCQIQQYPNGSQ</sequence>
<evidence type="ECO:0000313" key="2">
    <source>
        <dbReference type="Proteomes" id="UP001162992"/>
    </source>
</evidence>
<evidence type="ECO:0000313" key="1">
    <source>
        <dbReference type="EMBL" id="KAJ7570483.1"/>
    </source>
</evidence>
<proteinExistence type="predicted"/>
<reference evidence="2" key="1">
    <citation type="journal article" date="2024" name="Proc. Natl. Acad. Sci. U.S.A.">
        <title>Extraordinary preservation of gene collinearity over three hundred million years revealed in homosporous lycophytes.</title>
        <authorList>
            <person name="Li C."/>
            <person name="Wickell D."/>
            <person name="Kuo L.Y."/>
            <person name="Chen X."/>
            <person name="Nie B."/>
            <person name="Liao X."/>
            <person name="Peng D."/>
            <person name="Ji J."/>
            <person name="Jenkins J."/>
            <person name="Williams M."/>
            <person name="Shu S."/>
            <person name="Plott C."/>
            <person name="Barry K."/>
            <person name="Rajasekar S."/>
            <person name="Grimwood J."/>
            <person name="Han X."/>
            <person name="Sun S."/>
            <person name="Hou Z."/>
            <person name="He W."/>
            <person name="Dai G."/>
            <person name="Sun C."/>
            <person name="Schmutz J."/>
            <person name="Leebens-Mack J.H."/>
            <person name="Li F.W."/>
            <person name="Wang L."/>
        </authorList>
    </citation>
    <scope>NUCLEOTIDE SEQUENCE [LARGE SCALE GENOMIC DNA]</scope>
    <source>
        <strain evidence="2">cv. PW_Plant_1</strain>
    </source>
</reference>
<dbReference type="Proteomes" id="UP001162992">
    <property type="component" value="Chromosome 1"/>
</dbReference>
<keyword evidence="2" id="KW-1185">Reference proteome</keyword>
<dbReference type="EMBL" id="CM055092">
    <property type="protein sequence ID" value="KAJ7570483.1"/>
    <property type="molecule type" value="Genomic_DNA"/>
</dbReference>
<gene>
    <name evidence="1" type="ORF">O6H91_01G121800</name>
</gene>
<accession>A0ACC2EVJ2</accession>